<proteinExistence type="predicted"/>
<evidence type="ECO:0000313" key="4">
    <source>
        <dbReference type="EMBL" id="RAS53241.1"/>
    </source>
</evidence>
<keyword evidence="1 2" id="KW-0732">Signal</keyword>
<sequence length="175" mass="19369">MKFLQCILVITALFFGSAQAEDRYSPHPYVGMTYSYVDAELYGYSVDNGLLGALVGFRFHQNFAVDFRAYANASDGDIFGAKVEVERSFSALAKGIIPVHEYFELYGLFGIATSKITASYGSLSGSESDEDIQYGIGIAINKGEALETQIEWMKLYDDNNLDASGINLNIVYHMF</sequence>
<comment type="caution">
    <text evidence="4">The sequence shown here is derived from an EMBL/GenBank/DDBJ whole genome shotgun (WGS) entry which is preliminary data.</text>
</comment>
<evidence type="ECO:0000256" key="1">
    <source>
        <dbReference type="ARBA" id="ARBA00022729"/>
    </source>
</evidence>
<gene>
    <name evidence="4" type="ORF">DET48_1592</name>
</gene>
<feature type="signal peptide" evidence="2">
    <location>
        <begin position="1"/>
        <end position="20"/>
    </location>
</feature>
<dbReference type="Gene3D" id="2.40.160.20">
    <property type="match status" value="1"/>
</dbReference>
<dbReference type="Pfam" id="PF13505">
    <property type="entry name" value="OMP_b-brl"/>
    <property type="match status" value="1"/>
</dbReference>
<dbReference type="Proteomes" id="UP000248729">
    <property type="component" value="Unassembled WGS sequence"/>
</dbReference>
<dbReference type="AlphaFoldDB" id="A0A329E4X4"/>
<evidence type="ECO:0000259" key="3">
    <source>
        <dbReference type="Pfam" id="PF13505"/>
    </source>
</evidence>
<accession>A0A329E4X4</accession>
<dbReference type="RefSeq" id="WP_112404862.1">
    <property type="nucleotide sequence ID" value="NZ_QLTR01000059.1"/>
</dbReference>
<dbReference type="EMBL" id="QLTR01000059">
    <property type="protein sequence ID" value="RAS53241.1"/>
    <property type="molecule type" value="Genomic_DNA"/>
</dbReference>
<evidence type="ECO:0000313" key="5">
    <source>
        <dbReference type="Proteomes" id="UP000248729"/>
    </source>
</evidence>
<feature type="chain" id="PRO_5016238745" evidence="2">
    <location>
        <begin position="21"/>
        <end position="175"/>
    </location>
</feature>
<feature type="domain" description="Outer membrane protein beta-barrel" evidence="3">
    <location>
        <begin position="10"/>
        <end position="173"/>
    </location>
</feature>
<evidence type="ECO:0000256" key="2">
    <source>
        <dbReference type="SAM" id="SignalP"/>
    </source>
</evidence>
<dbReference type="InterPro" id="IPR011250">
    <property type="entry name" value="OMP/PagP_B-barrel"/>
</dbReference>
<dbReference type="SUPFAM" id="SSF56925">
    <property type="entry name" value="OMPA-like"/>
    <property type="match status" value="1"/>
</dbReference>
<organism evidence="4 5">
    <name type="scientific">Vibrio diazotrophicus</name>
    <dbReference type="NCBI Taxonomy" id="685"/>
    <lineage>
        <taxon>Bacteria</taxon>
        <taxon>Pseudomonadati</taxon>
        <taxon>Pseudomonadota</taxon>
        <taxon>Gammaproteobacteria</taxon>
        <taxon>Vibrionales</taxon>
        <taxon>Vibrionaceae</taxon>
        <taxon>Vibrio</taxon>
    </lineage>
</organism>
<dbReference type="InterPro" id="IPR027385">
    <property type="entry name" value="Beta-barrel_OMP"/>
</dbReference>
<name>A0A329E4X4_VIBDI</name>
<reference evidence="4 5" key="1">
    <citation type="submission" date="2018-06" db="EMBL/GenBank/DDBJ databases">
        <title>Freshwater and sediment microbial communities from various areas in North America, analyzing microbe dynamics in response to fracking.</title>
        <authorList>
            <person name="Lamendella R."/>
        </authorList>
    </citation>
    <scope>NUCLEOTIDE SEQUENCE [LARGE SCALE GENOMIC DNA]</scope>
    <source>
        <strain evidence="4 5">99A</strain>
    </source>
</reference>
<protein>
    <submittedName>
        <fullName evidence="4">Outer membrane protein with beta-barrel domain</fullName>
    </submittedName>
</protein>